<feature type="transmembrane region" description="Helical" evidence="7">
    <location>
        <begin position="60"/>
        <end position="79"/>
    </location>
</feature>
<feature type="transmembrane region" description="Helical" evidence="7">
    <location>
        <begin position="91"/>
        <end position="111"/>
    </location>
</feature>
<feature type="transmembrane region" description="Helical" evidence="7">
    <location>
        <begin position="166"/>
        <end position="185"/>
    </location>
</feature>
<feature type="domain" description="Sugar phosphate transporter" evidence="8">
    <location>
        <begin position="59"/>
        <end position="193"/>
    </location>
</feature>
<sequence length="229" mass="25420">MSDFLELELMSLIGLVRLKSVSTFLMNNRDRRTRRCLTSTLSLACGFLMTLVSWVTGVLVLAHTIGHVAAIMSMSKVVVSITHIIKSSNPAFRVLVSSFFLGESFHVPAYLSLLPITRGCALATVMALNFNMIGFMGVMISNLAFVLRNIFSKKRMKGKSMSGMNYYACLYMMSLLIVTPFAIAVEGPQMWAVLLVGKTLSPKSNQTFSGEILRNLNDEWSLMHQDTES</sequence>
<dbReference type="InterPro" id="IPR050186">
    <property type="entry name" value="TPT_transporter"/>
</dbReference>
<evidence type="ECO:0000313" key="9">
    <source>
        <dbReference type="EMBL" id="CAA0405283.1"/>
    </source>
</evidence>
<keyword evidence="3" id="KW-0762">Sugar transport</keyword>
<dbReference type="OrthoDB" id="6418713at2759"/>
<evidence type="ECO:0000256" key="7">
    <source>
        <dbReference type="SAM" id="Phobius"/>
    </source>
</evidence>
<dbReference type="EMBL" id="CACSHJ010000096">
    <property type="protein sequence ID" value="CAA0405283.1"/>
    <property type="molecule type" value="Genomic_DNA"/>
</dbReference>
<evidence type="ECO:0000313" key="10">
    <source>
        <dbReference type="Proteomes" id="UP000434276"/>
    </source>
</evidence>
<organism evidence="9 10">
    <name type="scientific">Arabidopsis thaliana</name>
    <name type="common">Mouse-ear cress</name>
    <dbReference type="NCBI Taxonomy" id="3702"/>
    <lineage>
        <taxon>Eukaryota</taxon>
        <taxon>Viridiplantae</taxon>
        <taxon>Streptophyta</taxon>
        <taxon>Embryophyta</taxon>
        <taxon>Tracheophyta</taxon>
        <taxon>Spermatophyta</taxon>
        <taxon>Magnoliopsida</taxon>
        <taxon>eudicotyledons</taxon>
        <taxon>Gunneridae</taxon>
        <taxon>Pentapetalae</taxon>
        <taxon>rosids</taxon>
        <taxon>malvids</taxon>
        <taxon>Brassicales</taxon>
        <taxon>Brassicaceae</taxon>
        <taxon>Camelineae</taxon>
        <taxon>Arabidopsis</taxon>
    </lineage>
</organism>
<dbReference type="Proteomes" id="UP000434276">
    <property type="component" value="Unassembled WGS sequence"/>
</dbReference>
<dbReference type="Pfam" id="PF03151">
    <property type="entry name" value="TPT"/>
    <property type="match status" value="1"/>
</dbReference>
<keyword evidence="5 7" id="KW-1133">Transmembrane helix</keyword>
<proteinExistence type="predicted"/>
<evidence type="ECO:0000256" key="4">
    <source>
        <dbReference type="ARBA" id="ARBA00022692"/>
    </source>
</evidence>
<keyword evidence="4 7" id="KW-0812">Transmembrane</keyword>
<feature type="transmembrane region" description="Helical" evidence="7">
    <location>
        <begin position="36"/>
        <end position="54"/>
    </location>
</feature>
<accession>A0A5S9Y7U4</accession>
<comment type="subcellular location">
    <subcellularLocation>
        <location evidence="1">Membrane</location>
        <topology evidence="1">Multi-pass membrane protein</topology>
    </subcellularLocation>
</comment>
<name>A0A5S9Y7U4_ARATH</name>
<evidence type="ECO:0000256" key="1">
    <source>
        <dbReference type="ARBA" id="ARBA00004141"/>
    </source>
</evidence>
<dbReference type="InterPro" id="IPR004853">
    <property type="entry name" value="Sugar_P_trans_dom"/>
</dbReference>
<evidence type="ECO:0000256" key="5">
    <source>
        <dbReference type="ARBA" id="ARBA00022989"/>
    </source>
</evidence>
<evidence type="ECO:0000256" key="6">
    <source>
        <dbReference type="ARBA" id="ARBA00023136"/>
    </source>
</evidence>
<evidence type="ECO:0000256" key="3">
    <source>
        <dbReference type="ARBA" id="ARBA00022597"/>
    </source>
</evidence>
<gene>
    <name evidence="9" type="ORF">C24_LOCUS23430</name>
</gene>
<evidence type="ECO:0000256" key="2">
    <source>
        <dbReference type="ARBA" id="ARBA00022448"/>
    </source>
</evidence>
<keyword evidence="2" id="KW-0813">Transport</keyword>
<dbReference type="AlphaFoldDB" id="A0A5S9Y7U4"/>
<feature type="transmembrane region" description="Helical" evidence="7">
    <location>
        <begin position="123"/>
        <end position="145"/>
    </location>
</feature>
<protein>
    <recommendedName>
        <fullName evidence="8">Sugar phosphate transporter domain-containing protein</fullName>
    </recommendedName>
</protein>
<dbReference type="PANTHER" id="PTHR11132">
    <property type="entry name" value="SOLUTE CARRIER FAMILY 35"/>
    <property type="match status" value="1"/>
</dbReference>
<dbReference type="GO" id="GO:0016020">
    <property type="term" value="C:membrane"/>
    <property type="evidence" value="ECO:0007669"/>
    <property type="project" value="UniProtKB-SubCell"/>
</dbReference>
<keyword evidence="6 7" id="KW-0472">Membrane</keyword>
<reference evidence="9 10" key="1">
    <citation type="submission" date="2019-12" db="EMBL/GenBank/DDBJ databases">
        <authorList>
            <person name="Jiao W.-B."/>
            <person name="Schneeberger K."/>
        </authorList>
    </citation>
    <scope>NUCLEOTIDE SEQUENCE [LARGE SCALE GENOMIC DNA]</scope>
    <source>
        <strain evidence="10">cv. C24</strain>
    </source>
</reference>
<evidence type="ECO:0000259" key="8">
    <source>
        <dbReference type="Pfam" id="PF03151"/>
    </source>
</evidence>